<feature type="compositionally biased region" description="Polar residues" evidence="1">
    <location>
        <begin position="284"/>
        <end position="297"/>
    </location>
</feature>
<feature type="region of interest" description="Disordered" evidence="1">
    <location>
        <begin position="274"/>
        <end position="317"/>
    </location>
</feature>
<feature type="region of interest" description="Disordered" evidence="1">
    <location>
        <begin position="442"/>
        <end position="473"/>
    </location>
</feature>
<dbReference type="RefSeq" id="WP_012868744.1">
    <property type="nucleotide sequence ID" value="NC_013521.1"/>
</dbReference>
<dbReference type="OrthoDB" id="9786339at2"/>
<evidence type="ECO:0000256" key="1">
    <source>
        <dbReference type="SAM" id="MobiDB-lite"/>
    </source>
</evidence>
<evidence type="ECO:0008006" key="4">
    <source>
        <dbReference type="Google" id="ProtNLM"/>
    </source>
</evidence>
<dbReference type="Gene3D" id="1.10.510.10">
    <property type="entry name" value="Transferase(Phosphotransferase) domain 1"/>
    <property type="match status" value="1"/>
</dbReference>
<name>D1BGF9_SANKS</name>
<proteinExistence type="predicted"/>
<dbReference type="Proteomes" id="UP000000322">
    <property type="component" value="Chromosome"/>
</dbReference>
<feature type="compositionally biased region" description="Low complexity" evidence="1">
    <location>
        <begin position="352"/>
        <end position="384"/>
    </location>
</feature>
<dbReference type="AlphaFoldDB" id="D1BGF9"/>
<feature type="region of interest" description="Disordered" evidence="1">
    <location>
        <begin position="336"/>
        <end position="402"/>
    </location>
</feature>
<feature type="compositionally biased region" description="Acidic residues" evidence="1">
    <location>
        <begin position="452"/>
        <end position="468"/>
    </location>
</feature>
<dbReference type="SUPFAM" id="SSF56112">
    <property type="entry name" value="Protein kinase-like (PK-like)"/>
    <property type="match status" value="1"/>
</dbReference>
<dbReference type="Gene3D" id="3.30.200.20">
    <property type="entry name" value="Phosphorylase Kinase, domain 1"/>
    <property type="match status" value="1"/>
</dbReference>
<evidence type="ECO:0000313" key="3">
    <source>
        <dbReference type="Proteomes" id="UP000000322"/>
    </source>
</evidence>
<dbReference type="STRING" id="446469.Sked_37930"/>
<reference evidence="2 3" key="1">
    <citation type="journal article" date="2009" name="Stand. Genomic Sci.">
        <title>Complete genome sequence of Sanguibacter keddieii type strain (ST-74).</title>
        <authorList>
            <person name="Ivanova N."/>
            <person name="Sikorski J."/>
            <person name="Sims D."/>
            <person name="Brettin T."/>
            <person name="Detter J.C."/>
            <person name="Han C."/>
            <person name="Lapidus A."/>
            <person name="Copeland A."/>
            <person name="Glavina Del Rio T."/>
            <person name="Nolan M."/>
            <person name="Chen F."/>
            <person name="Lucas S."/>
            <person name="Tice H."/>
            <person name="Cheng J.F."/>
            <person name="Bruce D."/>
            <person name="Goodwin L."/>
            <person name="Pitluck S."/>
            <person name="Pati A."/>
            <person name="Mavromatis K."/>
            <person name="Chen A."/>
            <person name="Palaniappan K."/>
            <person name="D'haeseleer P."/>
            <person name="Chain P."/>
            <person name="Bristow J."/>
            <person name="Eisen J.A."/>
            <person name="Markowitz V."/>
            <person name="Hugenholtz P."/>
            <person name="Goker M."/>
            <person name="Pukall R."/>
            <person name="Klenk H.P."/>
            <person name="Kyrpides N.C."/>
        </authorList>
    </citation>
    <scope>NUCLEOTIDE SEQUENCE [LARGE SCALE GENOMIC DNA]</scope>
    <source>
        <strain evidence="3">ATCC 51767 / DSM 10542 / NCFB 3025 / ST-74</strain>
    </source>
</reference>
<organism evidence="2 3">
    <name type="scientific">Sanguibacter keddieii (strain ATCC 51767 / DSM 10542 / NCFB 3025 / ST-74)</name>
    <dbReference type="NCBI Taxonomy" id="446469"/>
    <lineage>
        <taxon>Bacteria</taxon>
        <taxon>Bacillati</taxon>
        <taxon>Actinomycetota</taxon>
        <taxon>Actinomycetes</taxon>
        <taxon>Micrococcales</taxon>
        <taxon>Sanguibacteraceae</taxon>
        <taxon>Sanguibacter</taxon>
    </lineage>
</organism>
<dbReference type="InterPro" id="IPR011009">
    <property type="entry name" value="Kinase-like_dom_sf"/>
</dbReference>
<sequence>MADLEGGELVVARYRLDTPAPSDLVGVEAWEATDQILDRPVRLSIITSPDAPLTLDAARRAALVSDEHVTRVIDVLHDASRSIVVTEPYVGSTLADLVEARPLSPDAARAVVGAAATALAAASRRGVHHGALRPSAIRVHRGRVRVTGLGIDGDLVHGDTRLDGEEASRADTVALVALLHYALTGDLPRVAHDVAALDPGVPTPAGLQAPGEALVPPRDVDQSIPRDLDTLCSVTLGAHDDGPTTPGELVSELAPWSTEHVPVTGEVPVAVQPLEPPVTREVTRQSVRSLGATGSTSRGAALPGTPPPAGPVRRGTTTGRIPRVVAPATAAAATTSLTLGPSQVPPAPTSPAPAAATAPVATTTATRSEPAVASSAPTSPPVDTTRPDDGARPPTTRSGRRLRLNPTPYVLVLMLVLVFGAGVLAKNTLFAGFDPVTLDPSAAATTAPPADDATDAADPTEEPAEEEPAPAALPVIASGEVLTNPGEQDYNENAGLALDDDSATAWYSLEYKTAAFGGFDRLLAYAIRLEQPATVSTVYLSTQNTGGNVEIRLTDSSDPRGGELLASGPLDGETPFTLSRPVETQSLVILFTELPTAADGKFRAHVYDISLS</sequence>
<dbReference type="HOGENOM" id="CLU_021353_0_0_11"/>
<gene>
    <name evidence="2" type="ordered locus">Sked_37930</name>
</gene>
<dbReference type="eggNOG" id="COG0515">
    <property type="taxonomic scope" value="Bacteria"/>
</dbReference>
<accession>D1BGF9</accession>
<protein>
    <recommendedName>
        <fullName evidence="4">Protein kinase family protein</fullName>
    </recommendedName>
</protein>
<feature type="compositionally biased region" description="Low complexity" evidence="1">
    <location>
        <begin position="442"/>
        <end position="451"/>
    </location>
</feature>
<keyword evidence="3" id="KW-1185">Reference proteome</keyword>
<evidence type="ECO:0000313" key="2">
    <source>
        <dbReference type="EMBL" id="ACZ23676.1"/>
    </source>
</evidence>
<dbReference type="EMBL" id="CP001819">
    <property type="protein sequence ID" value="ACZ23676.1"/>
    <property type="molecule type" value="Genomic_DNA"/>
</dbReference>
<dbReference type="KEGG" id="ske:Sked_37930"/>